<evidence type="ECO:0000256" key="1">
    <source>
        <dbReference type="ARBA" id="ARBA00013260"/>
    </source>
</evidence>
<evidence type="ECO:0000256" key="6">
    <source>
        <dbReference type="ARBA" id="ARBA00048707"/>
    </source>
</evidence>
<name>F4A1G0_MAHA5</name>
<dbReference type="RefSeq" id="WP_013780424.1">
    <property type="nucleotide sequence ID" value="NC_015520.1"/>
</dbReference>
<evidence type="ECO:0000256" key="3">
    <source>
        <dbReference type="ARBA" id="ARBA00022801"/>
    </source>
</evidence>
<evidence type="ECO:0000313" key="11">
    <source>
        <dbReference type="EMBL" id="AEE95994.1"/>
    </source>
</evidence>
<dbReference type="STRING" id="697281.Mahau_0796"/>
<dbReference type="NCBIfam" id="TIGR00447">
    <property type="entry name" value="pth"/>
    <property type="match status" value="1"/>
</dbReference>
<proteinExistence type="inferred from homology"/>
<dbReference type="Gene3D" id="3.40.50.1470">
    <property type="entry name" value="Peptidyl-tRNA hydrolase"/>
    <property type="match status" value="1"/>
</dbReference>
<feature type="active site" description="Proton acceptor" evidence="8">
    <location>
        <position position="19"/>
    </location>
</feature>
<dbReference type="PANTHER" id="PTHR17224">
    <property type="entry name" value="PEPTIDYL-TRNA HYDROLASE"/>
    <property type="match status" value="1"/>
</dbReference>
<dbReference type="InterPro" id="IPR001328">
    <property type="entry name" value="Pept_tRNA_hydro"/>
</dbReference>
<dbReference type="Pfam" id="PF01195">
    <property type="entry name" value="Pept_tRNA_hydro"/>
    <property type="match status" value="1"/>
</dbReference>
<dbReference type="InterPro" id="IPR036416">
    <property type="entry name" value="Pept_tRNA_hydro_sf"/>
</dbReference>
<protein>
    <recommendedName>
        <fullName evidence="7 8">Peptidyl-tRNA hydrolase</fullName>
        <shortName evidence="8">Pth</shortName>
        <ecNumber evidence="1 8">3.1.1.29</ecNumber>
    </recommendedName>
</protein>
<dbReference type="HAMAP" id="MF_00083">
    <property type="entry name" value="Pept_tRNA_hydro_bact"/>
    <property type="match status" value="1"/>
</dbReference>
<dbReference type="PANTHER" id="PTHR17224:SF1">
    <property type="entry name" value="PEPTIDYL-TRNA HYDROLASE"/>
    <property type="match status" value="1"/>
</dbReference>
<comment type="subunit">
    <text evidence="8">Monomer.</text>
</comment>
<comment type="function">
    <text evidence="8">Catalyzes the release of premature peptidyl moieties from peptidyl-tRNA molecules trapped in stalled 50S ribosomal subunits, and thus maintains levels of free tRNAs and 50S ribosomes.</text>
</comment>
<keyword evidence="8" id="KW-0963">Cytoplasm</keyword>
<feature type="site" description="Stabilizes the basic form of H active site to accept a proton" evidence="8">
    <location>
        <position position="91"/>
    </location>
</feature>
<evidence type="ECO:0000256" key="2">
    <source>
        <dbReference type="ARBA" id="ARBA00022555"/>
    </source>
</evidence>
<dbReference type="GO" id="GO:0006515">
    <property type="term" value="P:protein quality control for misfolded or incompletely synthesized proteins"/>
    <property type="evidence" value="ECO:0007669"/>
    <property type="project" value="UniProtKB-UniRule"/>
</dbReference>
<gene>
    <name evidence="8" type="primary">pth</name>
    <name evidence="11" type="ordered locus">Mahau_0796</name>
</gene>
<feature type="binding site" evidence="8">
    <location>
        <position position="66"/>
    </location>
    <ligand>
        <name>tRNA</name>
        <dbReference type="ChEBI" id="CHEBI:17843"/>
    </ligand>
</feature>
<dbReference type="KEGG" id="mas:Mahau_0796"/>
<dbReference type="InterPro" id="IPR018171">
    <property type="entry name" value="Pept_tRNA_hydro_CS"/>
</dbReference>
<evidence type="ECO:0000256" key="10">
    <source>
        <dbReference type="RuleBase" id="RU004320"/>
    </source>
</evidence>
<reference evidence="12" key="1">
    <citation type="submission" date="2010-11" db="EMBL/GenBank/DDBJ databases">
        <title>The complete genome of Mahella australiensis DSM 15567.</title>
        <authorList>
            <consortium name="US DOE Joint Genome Institute (JGI-PGF)"/>
            <person name="Lucas S."/>
            <person name="Copeland A."/>
            <person name="Lapidus A."/>
            <person name="Bruce D."/>
            <person name="Goodwin L."/>
            <person name="Pitluck S."/>
            <person name="Kyrpides N."/>
            <person name="Mavromatis K."/>
            <person name="Pagani I."/>
            <person name="Ivanova N."/>
            <person name="Teshima H."/>
            <person name="Brettin T."/>
            <person name="Detter J.C."/>
            <person name="Han C."/>
            <person name="Tapia R."/>
            <person name="Land M."/>
            <person name="Hauser L."/>
            <person name="Markowitz V."/>
            <person name="Cheng J.-F."/>
            <person name="Hugenholtz P."/>
            <person name="Woyke T."/>
            <person name="Wu D."/>
            <person name="Spring S."/>
            <person name="Pukall R."/>
            <person name="Steenblock K."/>
            <person name="Schneider S."/>
            <person name="Klenk H.-P."/>
            <person name="Eisen J.A."/>
        </authorList>
    </citation>
    <scope>NUCLEOTIDE SEQUENCE [LARGE SCALE GENOMIC DNA]</scope>
    <source>
        <strain evidence="12">DSM 15567 / CIP 107919 / 50-1 BON</strain>
    </source>
</reference>
<comment type="subcellular location">
    <subcellularLocation>
        <location evidence="8">Cytoplasm</location>
    </subcellularLocation>
</comment>
<evidence type="ECO:0000256" key="9">
    <source>
        <dbReference type="RuleBase" id="RU000673"/>
    </source>
</evidence>
<dbReference type="Proteomes" id="UP000008457">
    <property type="component" value="Chromosome"/>
</dbReference>
<reference evidence="11 12" key="2">
    <citation type="journal article" date="2011" name="Stand. Genomic Sci.">
        <title>Complete genome sequence of Mahella australiensis type strain (50-1 BON).</title>
        <authorList>
            <person name="Sikorski J."/>
            <person name="Teshima H."/>
            <person name="Nolan M."/>
            <person name="Lucas S."/>
            <person name="Hammon N."/>
            <person name="Deshpande S."/>
            <person name="Cheng J.F."/>
            <person name="Pitluck S."/>
            <person name="Liolios K."/>
            <person name="Pagani I."/>
            <person name="Ivanova N."/>
            <person name="Huntemann M."/>
            <person name="Mavromatis K."/>
            <person name="Ovchinikova G."/>
            <person name="Pati A."/>
            <person name="Tapia R."/>
            <person name="Han C."/>
            <person name="Goodwin L."/>
            <person name="Chen A."/>
            <person name="Palaniappan K."/>
            <person name="Land M."/>
            <person name="Hauser L."/>
            <person name="Ngatchou-Djao O.D."/>
            <person name="Rohde M."/>
            <person name="Pukall R."/>
            <person name="Spring S."/>
            <person name="Abt B."/>
            <person name="Goker M."/>
            <person name="Detter J.C."/>
            <person name="Woyke T."/>
            <person name="Bristow J."/>
            <person name="Markowitz V."/>
            <person name="Hugenholtz P."/>
            <person name="Eisen J.A."/>
            <person name="Kyrpides N.C."/>
            <person name="Klenk H.P."/>
            <person name="Lapidus A."/>
        </authorList>
    </citation>
    <scope>NUCLEOTIDE SEQUENCE [LARGE SCALE GENOMIC DNA]</scope>
    <source>
        <strain evidence="12">DSM 15567 / CIP 107919 / 50-1 BON</strain>
    </source>
</reference>
<sequence length="188" mass="21111">MYIIVGLGNPGDRYKYTRHNVGFMVIDILAQRNGIKLNKLDYKALWGEAWIGAEKVILAKPQTFMNASGESVYDIVRYFKPPLEHLIVIYDDIDLPLGRIRIRTKGSAGTHNGMRSIIYMLDSDAFPRIRVGIDRPGPGMDLVNYVLSGFDEQEQPIIYKAMERAADAAEAIVKDGIEIAMSKYNGDV</sequence>
<keyword evidence="4 8" id="KW-0694">RNA-binding</keyword>
<dbReference type="EC" id="3.1.1.29" evidence="1 8"/>
<feature type="binding site" evidence="8">
    <location>
        <position position="14"/>
    </location>
    <ligand>
        <name>tRNA</name>
        <dbReference type="ChEBI" id="CHEBI:17843"/>
    </ligand>
</feature>
<keyword evidence="2 8" id="KW-0820">tRNA-binding</keyword>
<dbReference type="eggNOG" id="COG0193">
    <property type="taxonomic scope" value="Bacteria"/>
</dbReference>
<organism evidence="11 12">
    <name type="scientific">Mahella australiensis (strain DSM 15567 / CIP 107919 / 50-1 BON)</name>
    <dbReference type="NCBI Taxonomy" id="697281"/>
    <lineage>
        <taxon>Bacteria</taxon>
        <taxon>Bacillati</taxon>
        <taxon>Bacillota</taxon>
        <taxon>Clostridia</taxon>
        <taxon>Thermoanaerobacterales</taxon>
        <taxon>Thermoanaerobacterales Family IV. Incertae Sedis</taxon>
        <taxon>Mahella</taxon>
    </lineage>
</organism>
<dbReference type="PROSITE" id="PS01195">
    <property type="entry name" value="PEPT_TRNA_HYDROL_1"/>
    <property type="match status" value="1"/>
</dbReference>
<dbReference type="GO" id="GO:0072344">
    <property type="term" value="P:rescue of stalled ribosome"/>
    <property type="evidence" value="ECO:0007669"/>
    <property type="project" value="UniProtKB-UniRule"/>
</dbReference>
<feature type="site" description="Discriminates between blocked and unblocked aminoacyl-tRNA" evidence="8">
    <location>
        <position position="9"/>
    </location>
</feature>
<evidence type="ECO:0000256" key="8">
    <source>
        <dbReference type="HAMAP-Rule" id="MF_00083"/>
    </source>
</evidence>
<comment type="function">
    <text evidence="8">Hydrolyzes ribosome-free peptidyl-tRNAs (with 1 or more amino acids incorporated), which drop off the ribosome during protein synthesis, or as a result of ribosome stalling.</text>
</comment>
<evidence type="ECO:0000313" key="12">
    <source>
        <dbReference type="Proteomes" id="UP000008457"/>
    </source>
</evidence>
<feature type="binding site" evidence="8">
    <location>
        <position position="112"/>
    </location>
    <ligand>
        <name>tRNA</name>
        <dbReference type="ChEBI" id="CHEBI:17843"/>
    </ligand>
</feature>
<dbReference type="FunFam" id="3.40.50.1470:FF:000001">
    <property type="entry name" value="Peptidyl-tRNA hydrolase"/>
    <property type="match status" value="1"/>
</dbReference>
<accession>F4A1G0</accession>
<dbReference type="SUPFAM" id="SSF53178">
    <property type="entry name" value="Peptidyl-tRNA hydrolase-like"/>
    <property type="match status" value="1"/>
</dbReference>
<evidence type="ECO:0000256" key="7">
    <source>
        <dbReference type="ARBA" id="ARBA00050038"/>
    </source>
</evidence>
<dbReference type="CDD" id="cd00462">
    <property type="entry name" value="PTH"/>
    <property type="match status" value="1"/>
</dbReference>
<dbReference type="PROSITE" id="PS01196">
    <property type="entry name" value="PEPT_TRNA_HYDROL_2"/>
    <property type="match status" value="1"/>
</dbReference>
<keyword evidence="12" id="KW-1185">Reference proteome</keyword>
<evidence type="ECO:0000256" key="5">
    <source>
        <dbReference type="ARBA" id="ARBA00038063"/>
    </source>
</evidence>
<dbReference type="GO" id="GO:0000049">
    <property type="term" value="F:tRNA binding"/>
    <property type="evidence" value="ECO:0007669"/>
    <property type="project" value="UniProtKB-UniRule"/>
</dbReference>
<keyword evidence="3 8" id="KW-0378">Hydrolase</keyword>
<dbReference type="AlphaFoldDB" id="F4A1G0"/>
<evidence type="ECO:0000256" key="4">
    <source>
        <dbReference type="ARBA" id="ARBA00022884"/>
    </source>
</evidence>
<comment type="catalytic activity">
    <reaction evidence="6 8 9">
        <text>an N-acyl-L-alpha-aminoacyl-tRNA + H2O = an N-acyl-L-amino acid + a tRNA + H(+)</text>
        <dbReference type="Rhea" id="RHEA:54448"/>
        <dbReference type="Rhea" id="RHEA-COMP:10123"/>
        <dbReference type="Rhea" id="RHEA-COMP:13883"/>
        <dbReference type="ChEBI" id="CHEBI:15377"/>
        <dbReference type="ChEBI" id="CHEBI:15378"/>
        <dbReference type="ChEBI" id="CHEBI:59874"/>
        <dbReference type="ChEBI" id="CHEBI:78442"/>
        <dbReference type="ChEBI" id="CHEBI:138191"/>
        <dbReference type="EC" id="3.1.1.29"/>
    </reaction>
</comment>
<dbReference type="HOGENOM" id="CLU_062456_4_1_9"/>
<dbReference type="GO" id="GO:0004045">
    <property type="term" value="F:peptidyl-tRNA hydrolase activity"/>
    <property type="evidence" value="ECO:0007669"/>
    <property type="project" value="UniProtKB-UniRule"/>
</dbReference>
<dbReference type="GO" id="GO:0005737">
    <property type="term" value="C:cytoplasm"/>
    <property type="evidence" value="ECO:0007669"/>
    <property type="project" value="UniProtKB-SubCell"/>
</dbReference>
<dbReference type="EMBL" id="CP002360">
    <property type="protein sequence ID" value="AEE95994.1"/>
    <property type="molecule type" value="Genomic_DNA"/>
</dbReference>
<feature type="binding site" evidence="8">
    <location>
        <position position="64"/>
    </location>
    <ligand>
        <name>tRNA</name>
        <dbReference type="ChEBI" id="CHEBI:17843"/>
    </ligand>
</feature>
<comment type="similarity">
    <text evidence="5 8 10">Belongs to the PTH family.</text>
</comment>
<dbReference type="OrthoDB" id="9800507at2"/>